<dbReference type="InterPro" id="IPR010496">
    <property type="entry name" value="AL/BT2_dom"/>
</dbReference>
<dbReference type="EMBL" id="JBHUIT010000017">
    <property type="protein sequence ID" value="MFD2257098.1"/>
    <property type="molecule type" value="Genomic_DNA"/>
</dbReference>
<evidence type="ECO:0000313" key="3">
    <source>
        <dbReference type="Proteomes" id="UP001597375"/>
    </source>
</evidence>
<protein>
    <submittedName>
        <fullName evidence="2">DUF1080 domain-containing protein</fullName>
    </submittedName>
</protein>
<comment type="caution">
    <text evidence="2">The sequence shown here is derived from an EMBL/GenBank/DDBJ whole genome shotgun (WGS) entry which is preliminary data.</text>
</comment>
<gene>
    <name evidence="2" type="ORF">ACFSSA_10445</name>
</gene>
<reference evidence="3" key="1">
    <citation type="journal article" date="2019" name="Int. J. Syst. Evol. Microbiol.">
        <title>The Global Catalogue of Microorganisms (GCM) 10K type strain sequencing project: providing services to taxonomists for standard genome sequencing and annotation.</title>
        <authorList>
            <consortium name="The Broad Institute Genomics Platform"/>
            <consortium name="The Broad Institute Genome Sequencing Center for Infectious Disease"/>
            <person name="Wu L."/>
            <person name="Ma J."/>
        </authorList>
    </citation>
    <scope>NUCLEOTIDE SEQUENCE [LARGE SCALE GENOMIC DNA]</scope>
    <source>
        <strain evidence="3">CGMCC 4.7106</strain>
    </source>
</reference>
<name>A0ABW5D7N8_9BACT</name>
<dbReference type="Proteomes" id="UP001597375">
    <property type="component" value="Unassembled WGS sequence"/>
</dbReference>
<dbReference type="Gene3D" id="2.60.120.560">
    <property type="entry name" value="Exo-inulinase, domain 1"/>
    <property type="match status" value="1"/>
</dbReference>
<evidence type="ECO:0000259" key="1">
    <source>
        <dbReference type="Pfam" id="PF06439"/>
    </source>
</evidence>
<accession>A0ABW5D7N8</accession>
<sequence length="230" mass="25810">MKYLLLIALILPAFGAEPNVISEKEKAEGWQLLFNGKDLKNWQLFNSDKGPGPGWIIEDGILTKQKGKFGGSIVTSEKFENYILEWEWKISPKGNNGVKYLVDDKRPGAPGPEYQMLDDSNHPEKRKGEKRLTAALYDIRPAAADKKLKPAGEWNTSKIVVKGKRVEHWLNGELALDYELGSPELLAEIQNSKFKNAAGFGEKTTGRIMLTDHGDTCSYRNIKLLPIQPE</sequence>
<dbReference type="Pfam" id="PF06439">
    <property type="entry name" value="3keto-disac_hyd"/>
    <property type="match status" value="1"/>
</dbReference>
<feature type="domain" description="3-keto-alpha-glucoside-1,2-lyase/3-keto-2-hydroxy-glucal hydratase" evidence="1">
    <location>
        <begin position="29"/>
        <end position="224"/>
    </location>
</feature>
<proteinExistence type="predicted"/>
<organism evidence="2 3">
    <name type="scientific">Luteolibacter algae</name>
    <dbReference type="NCBI Taxonomy" id="454151"/>
    <lineage>
        <taxon>Bacteria</taxon>
        <taxon>Pseudomonadati</taxon>
        <taxon>Verrucomicrobiota</taxon>
        <taxon>Verrucomicrobiia</taxon>
        <taxon>Verrucomicrobiales</taxon>
        <taxon>Verrucomicrobiaceae</taxon>
        <taxon>Luteolibacter</taxon>
    </lineage>
</organism>
<evidence type="ECO:0000313" key="2">
    <source>
        <dbReference type="EMBL" id="MFD2257098.1"/>
    </source>
</evidence>
<dbReference type="RefSeq" id="WP_386820384.1">
    <property type="nucleotide sequence ID" value="NZ_JBHUIT010000017.1"/>
</dbReference>
<keyword evidence="3" id="KW-1185">Reference proteome</keyword>